<evidence type="ECO:0000256" key="1">
    <source>
        <dbReference type="SAM" id="Phobius"/>
    </source>
</evidence>
<feature type="transmembrane region" description="Helical" evidence="1">
    <location>
        <begin position="119"/>
        <end position="141"/>
    </location>
</feature>
<organism evidence="2 3">
    <name type="scientific">Thalassomonas haliotis</name>
    <dbReference type="NCBI Taxonomy" id="485448"/>
    <lineage>
        <taxon>Bacteria</taxon>
        <taxon>Pseudomonadati</taxon>
        <taxon>Pseudomonadota</taxon>
        <taxon>Gammaproteobacteria</taxon>
        <taxon>Alteromonadales</taxon>
        <taxon>Colwelliaceae</taxon>
        <taxon>Thalassomonas</taxon>
    </lineage>
</organism>
<feature type="transmembrane region" description="Helical" evidence="1">
    <location>
        <begin position="77"/>
        <end position="99"/>
    </location>
</feature>
<dbReference type="RefSeq" id="WP_274052254.1">
    <property type="nucleotide sequence ID" value="NZ_CP059693.1"/>
</dbReference>
<keyword evidence="1" id="KW-0472">Membrane</keyword>
<feature type="transmembrane region" description="Helical" evidence="1">
    <location>
        <begin position="178"/>
        <end position="196"/>
    </location>
</feature>
<evidence type="ECO:0008006" key="4">
    <source>
        <dbReference type="Google" id="ProtNLM"/>
    </source>
</evidence>
<evidence type="ECO:0000313" key="3">
    <source>
        <dbReference type="Proteomes" id="UP001215231"/>
    </source>
</evidence>
<dbReference type="Proteomes" id="UP001215231">
    <property type="component" value="Chromosome"/>
</dbReference>
<reference evidence="2 3" key="1">
    <citation type="journal article" date="2022" name="Mar. Drugs">
        <title>Bioassay-Guided Fractionation Leads to the Detection of Cholic Acid Generated by the Rare Thalassomonas sp.</title>
        <authorList>
            <person name="Pheiffer F."/>
            <person name="Schneider Y.K."/>
            <person name="Hansen E.H."/>
            <person name="Andersen J.H."/>
            <person name="Isaksson J."/>
            <person name="Busche T."/>
            <person name="R C."/>
            <person name="Kalinowski J."/>
            <person name="Zyl L.V."/>
            <person name="Trindade M."/>
        </authorList>
    </citation>
    <scope>NUCLEOTIDE SEQUENCE [LARGE SCALE GENOMIC DNA]</scope>
    <source>
        <strain evidence="2 3">A5K-61T</strain>
    </source>
</reference>
<accession>A0ABY7VE96</accession>
<name>A0ABY7VE96_9GAMM</name>
<dbReference type="EMBL" id="CP059693">
    <property type="protein sequence ID" value="WDE12017.1"/>
    <property type="molecule type" value="Genomic_DNA"/>
</dbReference>
<keyword evidence="1" id="KW-0812">Transmembrane</keyword>
<feature type="transmembrane region" description="Helical" evidence="1">
    <location>
        <begin position="41"/>
        <end position="65"/>
    </location>
</feature>
<gene>
    <name evidence="2" type="ORF">H3N35_00555</name>
</gene>
<keyword evidence="3" id="KW-1185">Reference proteome</keyword>
<evidence type="ECO:0000313" key="2">
    <source>
        <dbReference type="EMBL" id="WDE12017.1"/>
    </source>
</evidence>
<proteinExistence type="predicted"/>
<protein>
    <recommendedName>
        <fullName evidence="4">Integral membrane protein</fullName>
    </recommendedName>
</protein>
<keyword evidence="1" id="KW-1133">Transmembrane helix</keyword>
<sequence>MAKLVLIFLGVCYAVVSKNPFHVSIIINVSLVLIMLMNRKNINVVHLCGALLAVYIIEMLVFEYVVIVERGRMSPMWLNATIYFTHLVVDLVLFVLVALRAPFTRGRLAAQGKPHDHVFIYNSEFGLKGLFIVFIIVDFLALAENFIRHLDEFGLNAEIAEFFANWTIIYYSYSPAKFVLLGITFLLIWSMTTDIGQDKYKKKAVIS</sequence>